<evidence type="ECO:0000259" key="3">
    <source>
        <dbReference type="PROSITE" id="PS50011"/>
    </source>
</evidence>
<keyword evidence="5" id="KW-1185">Reference proteome</keyword>
<reference evidence="4" key="2">
    <citation type="submission" date="2020-05" db="UniProtKB">
        <authorList>
            <consortium name="EnsemblMetazoa"/>
        </authorList>
    </citation>
    <scope>IDENTIFICATION</scope>
    <source>
        <strain evidence="4">maculatus3</strain>
    </source>
</reference>
<dbReference type="GO" id="GO:0007169">
    <property type="term" value="P:cell surface receptor protein tyrosine kinase signaling pathway"/>
    <property type="evidence" value="ECO:0007669"/>
    <property type="project" value="TreeGrafter"/>
</dbReference>
<dbReference type="Proteomes" id="UP000075901">
    <property type="component" value="Unassembled WGS sequence"/>
</dbReference>
<evidence type="ECO:0000256" key="2">
    <source>
        <dbReference type="PROSITE-ProRule" id="PRU10141"/>
    </source>
</evidence>
<comment type="subcellular location">
    <subcellularLocation>
        <location evidence="1">Membrane</location>
        <topology evidence="1">Single-pass membrane protein</topology>
    </subcellularLocation>
</comment>
<evidence type="ECO:0000256" key="1">
    <source>
        <dbReference type="ARBA" id="ARBA00004167"/>
    </source>
</evidence>
<dbReference type="Gene3D" id="3.30.200.20">
    <property type="entry name" value="Phosphorylase Kinase, domain 1"/>
    <property type="match status" value="1"/>
</dbReference>
<proteinExistence type="predicted"/>
<dbReference type="PANTHER" id="PTHR24416:SF600">
    <property type="entry name" value="PDGF- AND VEGF-RECEPTOR RELATED, ISOFORM J"/>
    <property type="match status" value="1"/>
</dbReference>
<dbReference type="GO" id="GO:0004714">
    <property type="term" value="F:transmembrane receptor protein tyrosine kinase activity"/>
    <property type="evidence" value="ECO:0007669"/>
    <property type="project" value="TreeGrafter"/>
</dbReference>
<dbReference type="InterPro" id="IPR000719">
    <property type="entry name" value="Prot_kinase_dom"/>
</dbReference>
<protein>
    <recommendedName>
        <fullName evidence="3">Protein kinase domain-containing protein</fullName>
    </recommendedName>
</protein>
<dbReference type="GO" id="GO:0043235">
    <property type="term" value="C:receptor complex"/>
    <property type="evidence" value="ECO:0007669"/>
    <property type="project" value="TreeGrafter"/>
</dbReference>
<dbReference type="InterPro" id="IPR001245">
    <property type="entry name" value="Ser-Thr/Tyr_kinase_cat_dom"/>
</dbReference>
<evidence type="ECO:0000313" key="4">
    <source>
        <dbReference type="EnsemblMetazoa" id="AMAM011871-PA"/>
    </source>
</evidence>
<dbReference type="Pfam" id="PF07714">
    <property type="entry name" value="PK_Tyr_Ser-Thr"/>
    <property type="match status" value="1"/>
</dbReference>
<dbReference type="GO" id="GO:0005886">
    <property type="term" value="C:plasma membrane"/>
    <property type="evidence" value="ECO:0007669"/>
    <property type="project" value="TreeGrafter"/>
</dbReference>
<sequence>MKEAGIVNFEEGNLGVYNPELALDEQADLLPYNSEYEFPKDRLKLGKQLGTGAFGVVMKATATRIMVNEDETTVAVKMVKKQTDNEVMRALISELKIMVHLGQHLNVVNLLGAVTKNIAKRV</sequence>
<dbReference type="PANTHER" id="PTHR24416">
    <property type="entry name" value="TYROSINE-PROTEIN KINASE RECEPTOR"/>
    <property type="match status" value="1"/>
</dbReference>
<dbReference type="GO" id="GO:0005524">
    <property type="term" value="F:ATP binding"/>
    <property type="evidence" value="ECO:0007669"/>
    <property type="project" value="UniProtKB-UniRule"/>
</dbReference>
<dbReference type="VEuPathDB" id="VectorBase:AMAM011871"/>
<feature type="binding site" evidence="2">
    <location>
        <position position="81"/>
    </location>
    <ligand>
        <name>ATP</name>
        <dbReference type="ChEBI" id="CHEBI:30616"/>
    </ligand>
</feature>
<evidence type="ECO:0000313" key="5">
    <source>
        <dbReference type="Proteomes" id="UP000075901"/>
    </source>
</evidence>
<dbReference type="FunFam" id="3.30.200.20:FF:000384">
    <property type="entry name" value="Receptor protein-tyrosine kinase"/>
    <property type="match status" value="1"/>
</dbReference>
<accession>A0A182SRC1</accession>
<dbReference type="PROSITE" id="PS00107">
    <property type="entry name" value="PROTEIN_KINASE_ATP"/>
    <property type="match status" value="1"/>
</dbReference>
<keyword evidence="2" id="KW-0067">ATP-binding</keyword>
<keyword evidence="2" id="KW-0547">Nucleotide-binding</keyword>
<reference evidence="5" key="1">
    <citation type="submission" date="2013-09" db="EMBL/GenBank/DDBJ databases">
        <title>The Genome Sequence of Anopheles maculatus species B.</title>
        <authorList>
            <consortium name="The Broad Institute Genomics Platform"/>
            <person name="Neafsey D.E."/>
            <person name="Besansky N."/>
            <person name="Howell P."/>
            <person name="Walton C."/>
            <person name="Young S.K."/>
            <person name="Zeng Q."/>
            <person name="Gargeya S."/>
            <person name="Fitzgerald M."/>
            <person name="Haas B."/>
            <person name="Abouelleil A."/>
            <person name="Allen A.W."/>
            <person name="Alvarado L."/>
            <person name="Arachchi H.M."/>
            <person name="Berlin A.M."/>
            <person name="Chapman S.B."/>
            <person name="Gainer-Dewar J."/>
            <person name="Goldberg J."/>
            <person name="Griggs A."/>
            <person name="Gujja S."/>
            <person name="Hansen M."/>
            <person name="Howarth C."/>
            <person name="Imamovic A."/>
            <person name="Ireland A."/>
            <person name="Larimer J."/>
            <person name="McCowan C."/>
            <person name="Murphy C."/>
            <person name="Pearson M."/>
            <person name="Poon T.W."/>
            <person name="Priest M."/>
            <person name="Roberts A."/>
            <person name="Saif S."/>
            <person name="Shea T."/>
            <person name="Sisk P."/>
            <person name="Sykes S."/>
            <person name="Wortman J."/>
            <person name="Nusbaum C."/>
            <person name="Birren B."/>
        </authorList>
    </citation>
    <scope>NUCLEOTIDE SEQUENCE [LARGE SCALE GENOMIC DNA]</scope>
    <source>
        <strain evidence="5">maculatus3</strain>
    </source>
</reference>
<dbReference type="AlphaFoldDB" id="A0A182SRC1"/>
<dbReference type="InterPro" id="IPR050122">
    <property type="entry name" value="RTK"/>
</dbReference>
<organism evidence="4 5">
    <name type="scientific">Anopheles maculatus</name>
    <dbReference type="NCBI Taxonomy" id="74869"/>
    <lineage>
        <taxon>Eukaryota</taxon>
        <taxon>Metazoa</taxon>
        <taxon>Ecdysozoa</taxon>
        <taxon>Arthropoda</taxon>
        <taxon>Hexapoda</taxon>
        <taxon>Insecta</taxon>
        <taxon>Pterygota</taxon>
        <taxon>Neoptera</taxon>
        <taxon>Endopterygota</taxon>
        <taxon>Diptera</taxon>
        <taxon>Nematocera</taxon>
        <taxon>Culicoidea</taxon>
        <taxon>Culicidae</taxon>
        <taxon>Anophelinae</taxon>
        <taxon>Anopheles</taxon>
        <taxon>Anopheles maculatus group</taxon>
    </lineage>
</organism>
<dbReference type="PROSITE" id="PS50011">
    <property type="entry name" value="PROTEIN_KINASE_DOM"/>
    <property type="match status" value="1"/>
</dbReference>
<name>A0A182SRC1_9DIPT</name>
<feature type="domain" description="Protein kinase" evidence="3">
    <location>
        <begin position="43"/>
        <end position="122"/>
    </location>
</feature>
<dbReference type="InterPro" id="IPR011009">
    <property type="entry name" value="Kinase-like_dom_sf"/>
</dbReference>
<dbReference type="InterPro" id="IPR017441">
    <property type="entry name" value="Protein_kinase_ATP_BS"/>
</dbReference>
<dbReference type="EnsemblMetazoa" id="AMAM011871-RA">
    <property type="protein sequence ID" value="AMAM011871-PA"/>
    <property type="gene ID" value="AMAM011871"/>
</dbReference>
<dbReference type="SUPFAM" id="SSF56112">
    <property type="entry name" value="Protein kinase-like (PK-like)"/>
    <property type="match status" value="1"/>
</dbReference>